<evidence type="ECO:0000256" key="3">
    <source>
        <dbReference type="ARBA" id="ARBA00023242"/>
    </source>
</evidence>
<feature type="compositionally biased region" description="Low complexity" evidence="4">
    <location>
        <begin position="271"/>
        <end position="280"/>
    </location>
</feature>
<proteinExistence type="inferred from homology"/>
<keyword evidence="7" id="KW-1185">Reference proteome</keyword>
<feature type="region of interest" description="Disordered" evidence="4">
    <location>
        <begin position="38"/>
        <end position="60"/>
    </location>
</feature>
<feature type="region of interest" description="Disordered" evidence="4">
    <location>
        <begin position="134"/>
        <end position="153"/>
    </location>
</feature>
<dbReference type="GO" id="GO:0005634">
    <property type="term" value="C:nucleus"/>
    <property type="evidence" value="ECO:0007669"/>
    <property type="project" value="UniProtKB-SubCell"/>
</dbReference>
<feature type="compositionally biased region" description="Basic and acidic residues" evidence="4">
    <location>
        <begin position="144"/>
        <end position="153"/>
    </location>
</feature>
<sequence length="528" mass="57564">MEQGEGFPDLAPKKLAARQLDFTATCIPTANAIFTDQKPLQSWSQSQSQQPRSPPAPALPVPLRTTIEVKNGTPKKQKQCNCRNSRCLKLYCECFAAGIYCDDCNCINCQNNVDNEAARQEAVGFTLERNPNAFRSKITNSPHGSRDASEDAREGQTLAKHNKGCHCKKSGCLKKYCECFQAKIFCSENCKCMDCKNFEESEERRALYQGPNSIANMQQAANAAISGAIGSSGYGTSLASRKRKSEELIFSVTTKHHRVAQHQQENHIRASVTSSLSPVPVSRTSNAAVWGSSKVSYRSPLAVILRPEDVKELCSLLVLVSGEATKTLAEKRCKMYRQTEGDLIETSVASSIRERDDSKKGDDAQISVPGDHLSGNQADRSSEFGLNEGGVQNGIPLSPGTRALMCDEEDMMFMVTGSPIGVAGHCQNKTLKLSNGHDCTEVYAEQEKLVLTRFRDYLNRLINSASIKESMCSPLAKHETGIQQSEENGSAKAGNETESRKEHHGNGILKSPSPAAAQISRTVTAVSS</sequence>
<comment type="subcellular location">
    <subcellularLocation>
        <location evidence="1">Nucleus</location>
    </subcellularLocation>
</comment>
<protein>
    <submittedName>
        <fullName evidence="6">CXC domain-containing protein</fullName>
    </submittedName>
</protein>
<dbReference type="InterPro" id="IPR028307">
    <property type="entry name" value="Lin-54_fam"/>
</dbReference>
<dbReference type="SMART" id="SM01114">
    <property type="entry name" value="CXC"/>
    <property type="match status" value="2"/>
</dbReference>
<dbReference type="PANTHER" id="PTHR12446:SF49">
    <property type="entry name" value="CRC DOMAIN-CONTAINING PROTEIN"/>
    <property type="match status" value="1"/>
</dbReference>
<dbReference type="GO" id="GO:0006355">
    <property type="term" value="P:regulation of DNA-templated transcription"/>
    <property type="evidence" value="ECO:0007669"/>
    <property type="project" value="TreeGrafter"/>
</dbReference>
<comment type="caution">
    <text evidence="6">The sequence shown here is derived from an EMBL/GenBank/DDBJ whole genome shotgun (WGS) entry which is preliminary data.</text>
</comment>
<keyword evidence="3" id="KW-0539">Nucleus</keyword>
<evidence type="ECO:0000256" key="1">
    <source>
        <dbReference type="ARBA" id="ARBA00004123"/>
    </source>
</evidence>
<dbReference type="Proteomes" id="UP000187406">
    <property type="component" value="Unassembled WGS sequence"/>
</dbReference>
<gene>
    <name evidence="6" type="ORF">CFOL_v3_33674</name>
</gene>
<dbReference type="EMBL" id="BDDD01006072">
    <property type="protein sequence ID" value="GAV90265.1"/>
    <property type="molecule type" value="Genomic_DNA"/>
</dbReference>
<accession>A0A1Q3DCX2</accession>
<dbReference type="Pfam" id="PF03638">
    <property type="entry name" value="TCR"/>
    <property type="match status" value="2"/>
</dbReference>
<evidence type="ECO:0000313" key="6">
    <source>
        <dbReference type="EMBL" id="GAV90265.1"/>
    </source>
</evidence>
<feature type="compositionally biased region" description="Basic and acidic residues" evidence="4">
    <location>
        <begin position="495"/>
        <end position="505"/>
    </location>
</feature>
<dbReference type="STRING" id="3775.A0A1Q3DCX2"/>
<dbReference type="PROSITE" id="PS51634">
    <property type="entry name" value="CRC"/>
    <property type="match status" value="1"/>
</dbReference>
<organism evidence="6 7">
    <name type="scientific">Cephalotus follicularis</name>
    <name type="common">Albany pitcher plant</name>
    <dbReference type="NCBI Taxonomy" id="3775"/>
    <lineage>
        <taxon>Eukaryota</taxon>
        <taxon>Viridiplantae</taxon>
        <taxon>Streptophyta</taxon>
        <taxon>Embryophyta</taxon>
        <taxon>Tracheophyta</taxon>
        <taxon>Spermatophyta</taxon>
        <taxon>Magnoliopsida</taxon>
        <taxon>eudicotyledons</taxon>
        <taxon>Gunneridae</taxon>
        <taxon>Pentapetalae</taxon>
        <taxon>rosids</taxon>
        <taxon>fabids</taxon>
        <taxon>Oxalidales</taxon>
        <taxon>Cephalotaceae</taxon>
        <taxon>Cephalotus</taxon>
    </lineage>
</organism>
<feature type="region of interest" description="Disordered" evidence="4">
    <location>
        <begin position="349"/>
        <end position="395"/>
    </location>
</feature>
<evidence type="ECO:0000313" key="7">
    <source>
        <dbReference type="Proteomes" id="UP000187406"/>
    </source>
</evidence>
<feature type="region of interest" description="Disordered" evidence="4">
    <location>
        <begin position="476"/>
        <end position="528"/>
    </location>
</feature>
<dbReference type="OrthoDB" id="6283463at2759"/>
<evidence type="ECO:0000256" key="2">
    <source>
        <dbReference type="ARBA" id="ARBA00007267"/>
    </source>
</evidence>
<feature type="domain" description="CRC" evidence="5">
    <location>
        <begin position="76"/>
        <end position="200"/>
    </location>
</feature>
<feature type="compositionally biased region" description="Polar residues" evidence="4">
    <location>
        <begin position="519"/>
        <end position="528"/>
    </location>
</feature>
<evidence type="ECO:0000256" key="4">
    <source>
        <dbReference type="SAM" id="MobiDB-lite"/>
    </source>
</evidence>
<feature type="compositionally biased region" description="Basic and acidic residues" evidence="4">
    <location>
        <begin position="352"/>
        <end position="363"/>
    </location>
</feature>
<dbReference type="InterPro" id="IPR005172">
    <property type="entry name" value="CRC"/>
</dbReference>
<dbReference type="PANTHER" id="PTHR12446">
    <property type="entry name" value="TESMIN/TSO1-RELATED"/>
    <property type="match status" value="1"/>
</dbReference>
<dbReference type="InParanoid" id="A0A1Q3DCX2"/>
<feature type="region of interest" description="Disordered" evidence="4">
    <location>
        <begin position="261"/>
        <end position="280"/>
    </location>
</feature>
<reference evidence="7" key="1">
    <citation type="submission" date="2016-04" db="EMBL/GenBank/DDBJ databases">
        <title>Cephalotus genome sequencing.</title>
        <authorList>
            <person name="Fukushima K."/>
            <person name="Hasebe M."/>
            <person name="Fang X."/>
        </authorList>
    </citation>
    <scope>NUCLEOTIDE SEQUENCE [LARGE SCALE GENOMIC DNA]</scope>
    <source>
        <strain evidence="7">cv. St1</strain>
    </source>
</reference>
<dbReference type="InterPro" id="IPR033467">
    <property type="entry name" value="Tesmin/TSO1-like_CXC"/>
</dbReference>
<evidence type="ECO:0000259" key="5">
    <source>
        <dbReference type="PROSITE" id="PS51634"/>
    </source>
</evidence>
<dbReference type="AlphaFoldDB" id="A0A1Q3DCX2"/>
<feature type="compositionally biased region" description="Low complexity" evidence="4">
    <location>
        <begin position="39"/>
        <end position="51"/>
    </location>
</feature>
<comment type="similarity">
    <text evidence="2">Belongs to the lin-54 family.</text>
</comment>
<name>A0A1Q3DCX2_CEPFO</name>